<evidence type="ECO:0000256" key="3">
    <source>
        <dbReference type="ARBA" id="ARBA00022692"/>
    </source>
</evidence>
<keyword evidence="3 6" id="KW-0812">Transmembrane</keyword>
<dbReference type="EMBL" id="CAJNOL010000016">
    <property type="protein sequence ID" value="CAF0746786.1"/>
    <property type="molecule type" value="Genomic_DNA"/>
</dbReference>
<proteinExistence type="inferred from homology"/>
<dbReference type="AlphaFoldDB" id="A0A813MPT1"/>
<dbReference type="Proteomes" id="UP000663870">
    <property type="component" value="Unassembled WGS sequence"/>
</dbReference>
<comment type="caution">
    <text evidence="7">The sequence shown here is derived from an EMBL/GenBank/DDBJ whole genome shotgun (WGS) entry which is preliminary data.</text>
</comment>
<evidence type="ECO:0000256" key="4">
    <source>
        <dbReference type="ARBA" id="ARBA00022989"/>
    </source>
</evidence>
<keyword evidence="4 6" id="KW-1133">Transmembrane helix</keyword>
<evidence type="ECO:0000313" key="7">
    <source>
        <dbReference type="EMBL" id="CAF0725655.1"/>
    </source>
</evidence>
<evidence type="ECO:0000313" key="9">
    <source>
        <dbReference type="Proteomes" id="UP000663854"/>
    </source>
</evidence>
<evidence type="ECO:0000256" key="5">
    <source>
        <dbReference type="ARBA" id="ARBA00023136"/>
    </source>
</evidence>
<organism evidence="7 9">
    <name type="scientific">Rotaria sordida</name>
    <dbReference type="NCBI Taxonomy" id="392033"/>
    <lineage>
        <taxon>Eukaryota</taxon>
        <taxon>Metazoa</taxon>
        <taxon>Spiralia</taxon>
        <taxon>Gnathifera</taxon>
        <taxon>Rotifera</taxon>
        <taxon>Eurotatoria</taxon>
        <taxon>Bdelloidea</taxon>
        <taxon>Philodinida</taxon>
        <taxon>Philodinidae</taxon>
        <taxon>Rotaria</taxon>
    </lineage>
</organism>
<feature type="transmembrane region" description="Helical" evidence="6">
    <location>
        <begin position="266"/>
        <end position="290"/>
    </location>
</feature>
<keyword evidence="10" id="KW-1185">Reference proteome</keyword>
<evidence type="ECO:0008006" key="11">
    <source>
        <dbReference type="Google" id="ProtNLM"/>
    </source>
</evidence>
<reference evidence="7" key="1">
    <citation type="submission" date="2021-02" db="EMBL/GenBank/DDBJ databases">
        <authorList>
            <person name="Nowell W R."/>
        </authorList>
    </citation>
    <scope>NUCLEOTIDE SEQUENCE</scope>
</reference>
<dbReference type="GO" id="GO:0015095">
    <property type="term" value="F:magnesium ion transmembrane transporter activity"/>
    <property type="evidence" value="ECO:0007669"/>
    <property type="project" value="InterPro"/>
</dbReference>
<feature type="transmembrane region" description="Helical" evidence="6">
    <location>
        <begin position="174"/>
        <end position="193"/>
    </location>
</feature>
<dbReference type="Pfam" id="PF05653">
    <property type="entry name" value="Mg_trans_NIPA"/>
    <property type="match status" value="1"/>
</dbReference>
<feature type="transmembrane region" description="Helical" evidence="6">
    <location>
        <begin position="238"/>
        <end position="259"/>
    </location>
</feature>
<feature type="transmembrane region" description="Helical" evidence="6">
    <location>
        <begin position="73"/>
        <end position="91"/>
    </location>
</feature>
<feature type="transmembrane region" description="Helical" evidence="6">
    <location>
        <begin position="32"/>
        <end position="52"/>
    </location>
</feature>
<dbReference type="InterPro" id="IPR037185">
    <property type="entry name" value="EmrE-like"/>
</dbReference>
<dbReference type="PANTHER" id="PTHR12570">
    <property type="match status" value="1"/>
</dbReference>
<evidence type="ECO:0000256" key="6">
    <source>
        <dbReference type="SAM" id="Phobius"/>
    </source>
</evidence>
<dbReference type="PANTHER" id="PTHR12570:SF92">
    <property type="entry name" value="SPICHTHYIN, ISOFORM B"/>
    <property type="match status" value="1"/>
</dbReference>
<gene>
    <name evidence="8" type="ORF">JXQ802_LOCUS1450</name>
    <name evidence="7" type="ORF">PYM288_LOCUS552</name>
</gene>
<dbReference type="EMBL" id="CAJNOH010000002">
    <property type="protein sequence ID" value="CAF0725655.1"/>
    <property type="molecule type" value="Genomic_DNA"/>
</dbReference>
<dbReference type="Proteomes" id="UP000663854">
    <property type="component" value="Unassembled WGS sequence"/>
</dbReference>
<keyword evidence="5 6" id="KW-0472">Membrane</keyword>
<feature type="transmembrane region" description="Helical" evidence="6">
    <location>
        <begin position="296"/>
        <end position="322"/>
    </location>
</feature>
<sequence>MTDITNDTNNLQRIITTTVLSVPFHSVTSKQFFVGIFLALLSSLFIGSSFILKKKGLLNLTNYNGSIRAGSGGFGYLYELQWWAGLATMGLGELCNFAAYGFAPASIVTPLGALSVLVSALMAVRYLNENLNTLGKIGCLLTIFGSIVIIIHAPKESEVNSLFDFARKISALEFIFFSFIIFIIILCLIIYYGPRFGSKYVYIYVMICSLLGAFTVTACKGLGVGLKEFFTHEYSYSIWLTFSCALAIIICILIQMIYLNKALDLFVTPIVTTVYYVLFTTCVLITSGILFHEWRLLTLVDIIACLVGFSTTVCGLILINYLKTNTLSNNIQSMDINDKSFFSYLHSNSQLSLAGSSGPISVASVKQQRYIPVKTYANLLFNDSNDQLSTNAINEQYQPLLLIDECDLNF</sequence>
<feature type="transmembrane region" description="Helical" evidence="6">
    <location>
        <begin position="134"/>
        <end position="154"/>
    </location>
</feature>
<evidence type="ECO:0000256" key="1">
    <source>
        <dbReference type="ARBA" id="ARBA00004141"/>
    </source>
</evidence>
<protein>
    <recommendedName>
        <fullName evidence="11">Magnesium transporter NIPA2</fullName>
    </recommendedName>
</protein>
<evidence type="ECO:0000313" key="10">
    <source>
        <dbReference type="Proteomes" id="UP000663870"/>
    </source>
</evidence>
<feature type="transmembrane region" description="Helical" evidence="6">
    <location>
        <begin position="200"/>
        <end position="218"/>
    </location>
</feature>
<dbReference type="InterPro" id="IPR008521">
    <property type="entry name" value="Mg_trans_NIPA"/>
</dbReference>
<evidence type="ECO:0000313" key="8">
    <source>
        <dbReference type="EMBL" id="CAF0746786.1"/>
    </source>
</evidence>
<feature type="transmembrane region" description="Helical" evidence="6">
    <location>
        <begin position="97"/>
        <end position="122"/>
    </location>
</feature>
<accession>A0A813MPT1</accession>
<comment type="subcellular location">
    <subcellularLocation>
        <location evidence="1">Membrane</location>
        <topology evidence="1">Multi-pass membrane protein</topology>
    </subcellularLocation>
</comment>
<comment type="similarity">
    <text evidence="2">Belongs to the NIPA family.</text>
</comment>
<evidence type="ECO:0000256" key="2">
    <source>
        <dbReference type="ARBA" id="ARBA00007230"/>
    </source>
</evidence>
<dbReference type="SUPFAM" id="SSF103481">
    <property type="entry name" value="Multidrug resistance efflux transporter EmrE"/>
    <property type="match status" value="1"/>
</dbReference>
<name>A0A813MPT1_9BILA</name>
<dbReference type="GO" id="GO:0016020">
    <property type="term" value="C:membrane"/>
    <property type="evidence" value="ECO:0007669"/>
    <property type="project" value="UniProtKB-SubCell"/>
</dbReference>